<keyword evidence="1" id="KW-0732">Signal</keyword>
<dbReference type="EMBL" id="KV878357">
    <property type="protein sequence ID" value="OJJ42642.1"/>
    <property type="molecule type" value="Genomic_DNA"/>
</dbReference>
<name>A0A1L9S655_9EURO</name>
<protein>
    <submittedName>
        <fullName evidence="2">Uncharacterized protein</fullName>
    </submittedName>
</protein>
<proteinExistence type="predicted"/>
<dbReference type="OrthoDB" id="3701524at2759"/>
<accession>A0A1L9S655</accession>
<dbReference type="VEuPathDB" id="FungiDB:ASPZODRAFT_1284730"/>
<reference evidence="3" key="1">
    <citation type="journal article" date="2017" name="Genome Biol.">
        <title>Comparative genomics reveals high biological diversity and specific adaptations in the industrially and medically important fungal genus Aspergillus.</title>
        <authorList>
            <person name="de Vries R.P."/>
            <person name="Riley R."/>
            <person name="Wiebenga A."/>
            <person name="Aguilar-Osorio G."/>
            <person name="Amillis S."/>
            <person name="Uchima C.A."/>
            <person name="Anderluh G."/>
            <person name="Asadollahi M."/>
            <person name="Askin M."/>
            <person name="Barry K."/>
            <person name="Battaglia E."/>
            <person name="Bayram O."/>
            <person name="Benocci T."/>
            <person name="Braus-Stromeyer S.A."/>
            <person name="Caldana C."/>
            <person name="Canovas D."/>
            <person name="Cerqueira G.C."/>
            <person name="Chen F."/>
            <person name="Chen W."/>
            <person name="Choi C."/>
            <person name="Clum A."/>
            <person name="Dos Santos R.A."/>
            <person name="Damasio A.R."/>
            <person name="Diallinas G."/>
            <person name="Emri T."/>
            <person name="Fekete E."/>
            <person name="Flipphi M."/>
            <person name="Freyberg S."/>
            <person name="Gallo A."/>
            <person name="Gournas C."/>
            <person name="Habgood R."/>
            <person name="Hainaut M."/>
            <person name="Harispe M.L."/>
            <person name="Henrissat B."/>
            <person name="Hilden K.S."/>
            <person name="Hope R."/>
            <person name="Hossain A."/>
            <person name="Karabika E."/>
            <person name="Karaffa L."/>
            <person name="Karanyi Z."/>
            <person name="Krasevec N."/>
            <person name="Kuo A."/>
            <person name="Kusch H."/>
            <person name="LaButti K."/>
            <person name="Lagendijk E.L."/>
            <person name="Lapidus A."/>
            <person name="Levasseur A."/>
            <person name="Lindquist E."/>
            <person name="Lipzen A."/>
            <person name="Logrieco A.F."/>
            <person name="MacCabe A."/>
            <person name="Maekelae M.R."/>
            <person name="Malavazi I."/>
            <person name="Melin P."/>
            <person name="Meyer V."/>
            <person name="Mielnichuk N."/>
            <person name="Miskei M."/>
            <person name="Molnar A.P."/>
            <person name="Mule G."/>
            <person name="Ngan C.Y."/>
            <person name="Orejas M."/>
            <person name="Orosz E."/>
            <person name="Ouedraogo J.P."/>
            <person name="Overkamp K.M."/>
            <person name="Park H.-S."/>
            <person name="Perrone G."/>
            <person name="Piumi F."/>
            <person name="Punt P.J."/>
            <person name="Ram A.F."/>
            <person name="Ramon A."/>
            <person name="Rauscher S."/>
            <person name="Record E."/>
            <person name="Riano-Pachon D.M."/>
            <person name="Robert V."/>
            <person name="Roehrig J."/>
            <person name="Ruller R."/>
            <person name="Salamov A."/>
            <person name="Salih N.S."/>
            <person name="Samson R.A."/>
            <person name="Sandor E."/>
            <person name="Sanguinetti M."/>
            <person name="Schuetze T."/>
            <person name="Sepcic K."/>
            <person name="Shelest E."/>
            <person name="Sherlock G."/>
            <person name="Sophianopoulou V."/>
            <person name="Squina F.M."/>
            <person name="Sun H."/>
            <person name="Susca A."/>
            <person name="Todd R.B."/>
            <person name="Tsang A."/>
            <person name="Unkles S.E."/>
            <person name="van de Wiele N."/>
            <person name="van Rossen-Uffink D."/>
            <person name="Oliveira J.V."/>
            <person name="Vesth T.C."/>
            <person name="Visser J."/>
            <person name="Yu J.-H."/>
            <person name="Zhou M."/>
            <person name="Andersen M.R."/>
            <person name="Archer D.B."/>
            <person name="Baker S.E."/>
            <person name="Benoit I."/>
            <person name="Brakhage A.A."/>
            <person name="Braus G.H."/>
            <person name="Fischer R."/>
            <person name="Frisvad J.C."/>
            <person name="Goldman G.H."/>
            <person name="Houbraken J."/>
            <person name="Oakley B."/>
            <person name="Pocsi I."/>
            <person name="Scazzocchio C."/>
            <person name="Seiboth B."/>
            <person name="vanKuyk P.A."/>
            <person name="Wortman J."/>
            <person name="Dyer P.S."/>
            <person name="Grigoriev I.V."/>
        </authorList>
    </citation>
    <scope>NUCLEOTIDE SEQUENCE [LARGE SCALE GENOMIC DNA]</scope>
    <source>
        <strain evidence="3">CBS 506.65</strain>
    </source>
</reference>
<evidence type="ECO:0000256" key="1">
    <source>
        <dbReference type="SAM" id="SignalP"/>
    </source>
</evidence>
<gene>
    <name evidence="2" type="ORF">ASPZODRAFT_1284730</name>
</gene>
<organism evidence="2 3">
    <name type="scientific">Penicilliopsis zonata CBS 506.65</name>
    <dbReference type="NCBI Taxonomy" id="1073090"/>
    <lineage>
        <taxon>Eukaryota</taxon>
        <taxon>Fungi</taxon>
        <taxon>Dikarya</taxon>
        <taxon>Ascomycota</taxon>
        <taxon>Pezizomycotina</taxon>
        <taxon>Eurotiomycetes</taxon>
        <taxon>Eurotiomycetidae</taxon>
        <taxon>Eurotiales</taxon>
        <taxon>Aspergillaceae</taxon>
        <taxon>Penicilliopsis</taxon>
    </lineage>
</organism>
<dbReference type="AlphaFoldDB" id="A0A1L9S655"/>
<feature type="chain" id="PRO_5012838063" evidence="1">
    <location>
        <begin position="20"/>
        <end position="81"/>
    </location>
</feature>
<evidence type="ECO:0000313" key="2">
    <source>
        <dbReference type="EMBL" id="OJJ42642.1"/>
    </source>
</evidence>
<evidence type="ECO:0000313" key="3">
    <source>
        <dbReference type="Proteomes" id="UP000184188"/>
    </source>
</evidence>
<feature type="signal peptide" evidence="1">
    <location>
        <begin position="1"/>
        <end position="19"/>
    </location>
</feature>
<dbReference type="Proteomes" id="UP000184188">
    <property type="component" value="Unassembled WGS sequence"/>
</dbReference>
<dbReference type="RefSeq" id="XP_022577152.1">
    <property type="nucleotide sequence ID" value="XM_022722035.1"/>
</dbReference>
<keyword evidence="3" id="KW-1185">Reference proteome</keyword>
<dbReference type="GeneID" id="34608500"/>
<sequence length="81" mass="8418">MKTGILALSLGLLASQVLACATLGETCSEGAKKRCVCDEGYLAICEAVVDGEYVEYIWIRGKNCPVPADGGVQCENGACTS</sequence>